<reference evidence="2 3" key="1">
    <citation type="submission" date="2016-04" db="EMBL/GenBank/DDBJ databases">
        <title>ATOL: Assembling a taxonomically balanced genome-scale reconstruction of the evolutionary history of the Enterobacteriaceae.</title>
        <authorList>
            <person name="Plunkett G.III."/>
            <person name="Neeno-Eckwall E.C."/>
            <person name="Glasner J.D."/>
            <person name="Perna N.T."/>
        </authorList>
    </citation>
    <scope>NUCLEOTIDE SEQUENCE [LARGE SCALE GENOMIC DNA]</scope>
    <source>
        <strain evidence="2 3">ATCC 51603</strain>
    </source>
</reference>
<keyword evidence="3" id="KW-1185">Reference proteome</keyword>
<gene>
    <name evidence="2" type="ORF">M989_02004</name>
</gene>
<dbReference type="EMBL" id="LXEU01000043">
    <property type="protein sequence ID" value="OAT53452.1"/>
    <property type="molecule type" value="Genomic_DNA"/>
</dbReference>
<accession>A0A1B7JZX0</accession>
<evidence type="ECO:0000313" key="2">
    <source>
        <dbReference type="EMBL" id="OAT53452.1"/>
    </source>
</evidence>
<feature type="chain" id="PRO_5008595693" description="Type 1 fimbrial protein" evidence="1">
    <location>
        <begin position="24"/>
        <end position="102"/>
    </location>
</feature>
<dbReference type="RefSeq" id="WP_064544889.1">
    <property type="nucleotide sequence ID" value="NZ_LXEU01000043.1"/>
</dbReference>
<dbReference type="Proteomes" id="UP000078386">
    <property type="component" value="Unassembled WGS sequence"/>
</dbReference>
<name>A0A1B7JZX0_9ENTR</name>
<protein>
    <recommendedName>
        <fullName evidence="4">Type 1 fimbrial protein</fullName>
    </recommendedName>
</protein>
<evidence type="ECO:0008006" key="4">
    <source>
        <dbReference type="Google" id="ProtNLM"/>
    </source>
</evidence>
<dbReference type="PATRIC" id="fig|1354264.4.peg.2082"/>
<keyword evidence="1" id="KW-0732">Signal</keyword>
<sequence length="102" mass="10829">MKKIVRVVCLSLIGLALSGVAQAQSRSNSGTIHFIGQVVEGGCNVSPSGQGLQIACYRDGAIRAQYVAMSTASSTPFKIIGRIDRRTLPGNPHLQEVVISYL</sequence>
<organism evidence="2 3">
    <name type="scientific">Kluyvera georgiana ATCC 51603</name>
    <dbReference type="NCBI Taxonomy" id="1354264"/>
    <lineage>
        <taxon>Bacteria</taxon>
        <taxon>Pseudomonadati</taxon>
        <taxon>Pseudomonadota</taxon>
        <taxon>Gammaproteobacteria</taxon>
        <taxon>Enterobacterales</taxon>
        <taxon>Enterobacteriaceae</taxon>
        <taxon>Kluyvera</taxon>
    </lineage>
</organism>
<feature type="signal peptide" evidence="1">
    <location>
        <begin position="1"/>
        <end position="23"/>
    </location>
</feature>
<comment type="caution">
    <text evidence="2">The sequence shown here is derived from an EMBL/GenBank/DDBJ whole genome shotgun (WGS) entry which is preliminary data.</text>
</comment>
<evidence type="ECO:0000313" key="3">
    <source>
        <dbReference type="Proteomes" id="UP000078386"/>
    </source>
</evidence>
<evidence type="ECO:0000256" key="1">
    <source>
        <dbReference type="SAM" id="SignalP"/>
    </source>
</evidence>
<dbReference type="AlphaFoldDB" id="A0A1B7JZX0"/>
<proteinExistence type="predicted"/>